<gene>
    <name evidence="1" type="ORF">Pan161_03000</name>
</gene>
<keyword evidence="2" id="KW-1185">Reference proteome</keyword>
<dbReference type="RefSeq" id="WP_145223835.1">
    <property type="nucleotide sequence ID" value="NZ_CP036343.1"/>
</dbReference>
<dbReference type="AlphaFoldDB" id="A0A517V6P5"/>
<sequence length="101" mass="10393">MYKLGYACVILSFMLVGCGGGGTGETSPANQEAPAAKDLSAVKTSLNAIAESGVVDSSFFGIPESLEEAGKPELAEEAKKLGSMTNPKQIKDAAKKLADKL</sequence>
<accession>A0A517V6P5</accession>
<dbReference type="Proteomes" id="UP000316855">
    <property type="component" value="Chromosome"/>
</dbReference>
<dbReference type="KEGG" id="gax:Pan161_03000"/>
<dbReference type="PROSITE" id="PS51257">
    <property type="entry name" value="PROKAR_LIPOPROTEIN"/>
    <property type="match status" value="1"/>
</dbReference>
<organism evidence="1 2">
    <name type="scientific">Gimesia algae</name>
    <dbReference type="NCBI Taxonomy" id="2527971"/>
    <lineage>
        <taxon>Bacteria</taxon>
        <taxon>Pseudomonadati</taxon>
        <taxon>Planctomycetota</taxon>
        <taxon>Planctomycetia</taxon>
        <taxon>Planctomycetales</taxon>
        <taxon>Planctomycetaceae</taxon>
        <taxon>Gimesia</taxon>
    </lineage>
</organism>
<dbReference type="OrthoDB" id="291142at2"/>
<evidence type="ECO:0000313" key="2">
    <source>
        <dbReference type="Proteomes" id="UP000316855"/>
    </source>
</evidence>
<proteinExistence type="predicted"/>
<protein>
    <submittedName>
        <fullName evidence="1">Uncharacterized protein</fullName>
    </submittedName>
</protein>
<name>A0A517V6P5_9PLAN</name>
<dbReference type="EMBL" id="CP036343">
    <property type="protein sequence ID" value="QDT88682.1"/>
    <property type="molecule type" value="Genomic_DNA"/>
</dbReference>
<evidence type="ECO:0000313" key="1">
    <source>
        <dbReference type="EMBL" id="QDT88682.1"/>
    </source>
</evidence>
<reference evidence="1 2" key="1">
    <citation type="submission" date="2019-02" db="EMBL/GenBank/DDBJ databases">
        <title>Deep-cultivation of Planctomycetes and their phenomic and genomic characterization uncovers novel biology.</title>
        <authorList>
            <person name="Wiegand S."/>
            <person name="Jogler M."/>
            <person name="Boedeker C."/>
            <person name="Pinto D."/>
            <person name="Vollmers J."/>
            <person name="Rivas-Marin E."/>
            <person name="Kohn T."/>
            <person name="Peeters S.H."/>
            <person name="Heuer A."/>
            <person name="Rast P."/>
            <person name="Oberbeckmann S."/>
            <person name="Bunk B."/>
            <person name="Jeske O."/>
            <person name="Meyerdierks A."/>
            <person name="Storesund J.E."/>
            <person name="Kallscheuer N."/>
            <person name="Luecker S."/>
            <person name="Lage O.M."/>
            <person name="Pohl T."/>
            <person name="Merkel B.J."/>
            <person name="Hornburger P."/>
            <person name="Mueller R.-W."/>
            <person name="Bruemmer F."/>
            <person name="Labrenz M."/>
            <person name="Spormann A.M."/>
            <person name="Op den Camp H."/>
            <person name="Overmann J."/>
            <person name="Amann R."/>
            <person name="Jetten M.S.M."/>
            <person name="Mascher T."/>
            <person name="Medema M.H."/>
            <person name="Devos D.P."/>
            <person name="Kaster A.-K."/>
            <person name="Ovreas L."/>
            <person name="Rohde M."/>
            <person name="Galperin M.Y."/>
            <person name="Jogler C."/>
        </authorList>
    </citation>
    <scope>NUCLEOTIDE SEQUENCE [LARGE SCALE GENOMIC DNA]</scope>
    <source>
        <strain evidence="1 2">Pan161</strain>
    </source>
</reference>